<evidence type="ECO:0008006" key="4">
    <source>
        <dbReference type="Google" id="ProtNLM"/>
    </source>
</evidence>
<accession>A0ABT8E5L1</accession>
<protein>
    <recommendedName>
        <fullName evidence="4">3-methyladenine DNA glycosylase</fullName>
    </recommendedName>
</protein>
<keyword evidence="3" id="KW-1185">Reference proteome</keyword>
<evidence type="ECO:0000256" key="1">
    <source>
        <dbReference type="SAM" id="MobiDB-lite"/>
    </source>
</evidence>
<dbReference type="EMBL" id="JAUHLN010000002">
    <property type="protein sequence ID" value="MDN4073183.1"/>
    <property type="molecule type" value="Genomic_DNA"/>
</dbReference>
<name>A0ABT8E5L1_9BACL</name>
<sequence>MNKQKEGNNESLEQKEKEKRHEDIDPQRDPEKSNRRTEDANPDDFE</sequence>
<evidence type="ECO:0000313" key="2">
    <source>
        <dbReference type="EMBL" id="MDN4073183.1"/>
    </source>
</evidence>
<feature type="region of interest" description="Disordered" evidence="1">
    <location>
        <begin position="1"/>
        <end position="46"/>
    </location>
</feature>
<dbReference type="RefSeq" id="WP_290399326.1">
    <property type="nucleotide sequence ID" value="NZ_JAUHLN010000002.1"/>
</dbReference>
<reference evidence="2" key="1">
    <citation type="submission" date="2023-06" db="EMBL/GenBank/DDBJ databases">
        <title>Draft Genome Sequences of Representative Paenibacillus Polymyxa, Bacillus cereus, Fictibacillus sp., and Brevibacillus agri Strains Isolated from Amazonian Dark Earth.</title>
        <authorList>
            <person name="Pellegrinetti T.A."/>
            <person name="Cunha I.C.M."/>
            <person name="Chaves M.G."/>
            <person name="Freitas A.S."/>
            <person name="Silva A.V.R."/>
            <person name="Tsai S.M."/>
            <person name="Mendes L.W."/>
        </authorList>
    </citation>
    <scope>NUCLEOTIDE SEQUENCE</scope>
    <source>
        <strain evidence="2">CENA-BCM004</strain>
    </source>
</reference>
<feature type="compositionally biased region" description="Basic and acidic residues" evidence="1">
    <location>
        <begin position="1"/>
        <end position="39"/>
    </location>
</feature>
<evidence type="ECO:0000313" key="3">
    <source>
        <dbReference type="Proteomes" id="UP001168694"/>
    </source>
</evidence>
<organism evidence="2 3">
    <name type="scientific">Fictibacillus terranigra</name>
    <dbReference type="NCBI Taxonomy" id="3058424"/>
    <lineage>
        <taxon>Bacteria</taxon>
        <taxon>Bacillati</taxon>
        <taxon>Bacillota</taxon>
        <taxon>Bacilli</taxon>
        <taxon>Bacillales</taxon>
        <taxon>Fictibacillaceae</taxon>
        <taxon>Fictibacillus</taxon>
    </lineage>
</organism>
<dbReference type="Proteomes" id="UP001168694">
    <property type="component" value="Unassembled WGS sequence"/>
</dbReference>
<comment type="caution">
    <text evidence="2">The sequence shown here is derived from an EMBL/GenBank/DDBJ whole genome shotgun (WGS) entry which is preliminary data.</text>
</comment>
<proteinExistence type="predicted"/>
<gene>
    <name evidence="2" type="ORF">QYF49_09205</name>
</gene>